<proteinExistence type="predicted"/>
<feature type="signal peptide" evidence="1">
    <location>
        <begin position="1"/>
        <end position="22"/>
    </location>
</feature>
<keyword evidence="1" id="KW-0732">Signal</keyword>
<protein>
    <submittedName>
        <fullName evidence="2">Uncharacterized protein</fullName>
    </submittedName>
</protein>
<sequence length="64" mass="6929">VGFKSLLRCIFLFGQFHQQSCSSPLRILSTFTEDGLNTSPNVTGCVDTLLKGVPRCNNRGGLSP</sequence>
<feature type="non-terminal residue" evidence="2">
    <location>
        <position position="1"/>
    </location>
</feature>
<organism evidence="2 3">
    <name type="scientific">Diploptera punctata</name>
    <name type="common">Pacific beetle cockroach</name>
    <dbReference type="NCBI Taxonomy" id="6984"/>
    <lineage>
        <taxon>Eukaryota</taxon>
        <taxon>Metazoa</taxon>
        <taxon>Ecdysozoa</taxon>
        <taxon>Arthropoda</taxon>
        <taxon>Hexapoda</taxon>
        <taxon>Insecta</taxon>
        <taxon>Pterygota</taxon>
        <taxon>Neoptera</taxon>
        <taxon>Polyneoptera</taxon>
        <taxon>Dictyoptera</taxon>
        <taxon>Blattodea</taxon>
        <taxon>Blaberoidea</taxon>
        <taxon>Blaberidae</taxon>
        <taxon>Diplopterinae</taxon>
        <taxon>Diploptera</taxon>
    </lineage>
</organism>
<evidence type="ECO:0000256" key="1">
    <source>
        <dbReference type="SAM" id="SignalP"/>
    </source>
</evidence>
<keyword evidence="3" id="KW-1185">Reference proteome</keyword>
<comment type="caution">
    <text evidence="2">The sequence shown here is derived from an EMBL/GenBank/DDBJ whole genome shotgun (WGS) entry which is preliminary data.</text>
</comment>
<dbReference type="AlphaFoldDB" id="A0AAD7ZV20"/>
<evidence type="ECO:0000313" key="2">
    <source>
        <dbReference type="EMBL" id="KAJ9587334.1"/>
    </source>
</evidence>
<dbReference type="Proteomes" id="UP001233999">
    <property type="component" value="Unassembled WGS sequence"/>
</dbReference>
<evidence type="ECO:0000313" key="3">
    <source>
        <dbReference type="Proteomes" id="UP001233999"/>
    </source>
</evidence>
<name>A0AAD7ZV20_DIPPU</name>
<reference evidence="2" key="2">
    <citation type="submission" date="2023-05" db="EMBL/GenBank/DDBJ databases">
        <authorList>
            <person name="Fouks B."/>
        </authorList>
    </citation>
    <scope>NUCLEOTIDE SEQUENCE</scope>
    <source>
        <strain evidence="2">Stay&amp;Tobe</strain>
        <tissue evidence="2">Testes</tissue>
    </source>
</reference>
<gene>
    <name evidence="2" type="ORF">L9F63_019143</name>
</gene>
<feature type="chain" id="PRO_5042010838" evidence="1">
    <location>
        <begin position="23"/>
        <end position="64"/>
    </location>
</feature>
<reference evidence="2" key="1">
    <citation type="journal article" date="2023" name="IScience">
        <title>Live-bearing cockroach genome reveals convergent evolutionary mechanisms linked to viviparity in insects and beyond.</title>
        <authorList>
            <person name="Fouks B."/>
            <person name="Harrison M.C."/>
            <person name="Mikhailova A.A."/>
            <person name="Marchal E."/>
            <person name="English S."/>
            <person name="Carruthers M."/>
            <person name="Jennings E.C."/>
            <person name="Chiamaka E.L."/>
            <person name="Frigard R.A."/>
            <person name="Pippel M."/>
            <person name="Attardo G.M."/>
            <person name="Benoit J.B."/>
            <person name="Bornberg-Bauer E."/>
            <person name="Tobe S.S."/>
        </authorList>
    </citation>
    <scope>NUCLEOTIDE SEQUENCE</scope>
    <source>
        <strain evidence="2">Stay&amp;Tobe</strain>
    </source>
</reference>
<dbReference type="EMBL" id="JASPKZ010006451">
    <property type="protein sequence ID" value="KAJ9587334.1"/>
    <property type="molecule type" value="Genomic_DNA"/>
</dbReference>
<feature type="non-terminal residue" evidence="2">
    <location>
        <position position="64"/>
    </location>
</feature>
<accession>A0AAD7ZV20</accession>